<dbReference type="Proteomes" id="UP001164250">
    <property type="component" value="Chromosome 12"/>
</dbReference>
<proteinExistence type="predicted"/>
<reference evidence="2" key="1">
    <citation type="journal article" date="2023" name="G3 (Bethesda)">
        <title>Genome assembly and association tests identify interacting loci associated with vigor, precocity, and sex in interspecific pistachio rootstocks.</title>
        <authorList>
            <person name="Palmer W."/>
            <person name="Jacygrad E."/>
            <person name="Sagayaradj S."/>
            <person name="Cavanaugh K."/>
            <person name="Han R."/>
            <person name="Bertier L."/>
            <person name="Beede B."/>
            <person name="Kafkas S."/>
            <person name="Golino D."/>
            <person name="Preece J."/>
            <person name="Michelmore R."/>
        </authorList>
    </citation>
    <scope>NUCLEOTIDE SEQUENCE [LARGE SCALE GENOMIC DNA]</scope>
</reference>
<evidence type="ECO:0000313" key="2">
    <source>
        <dbReference type="Proteomes" id="UP001164250"/>
    </source>
</evidence>
<gene>
    <name evidence="1" type="ORF">Patl1_11318</name>
</gene>
<protein>
    <submittedName>
        <fullName evidence="1">Uncharacterized protein</fullName>
    </submittedName>
</protein>
<sequence length="155" mass="17612">MILIFYITHKVISLHGENQIRSRNDITPDWSHGWNNFDQMLMQDSKPLLLSNLRTTKMNDDVLAIAVSPDAKYIAAALLDCTVKEEKEKRLEEMFESDLDNATENRYAPKEELPEEGAVALAGKKTQETLTATDLIIEALDIAEEELDRIAQHEV</sequence>
<comment type="caution">
    <text evidence="1">The sequence shown here is derived from an EMBL/GenBank/DDBJ whole genome shotgun (WGS) entry which is preliminary data.</text>
</comment>
<name>A0ACC1A0A5_9ROSI</name>
<keyword evidence="2" id="KW-1185">Reference proteome</keyword>
<accession>A0ACC1A0A5</accession>
<evidence type="ECO:0000313" key="1">
    <source>
        <dbReference type="EMBL" id="KAJ0080754.1"/>
    </source>
</evidence>
<organism evidence="1 2">
    <name type="scientific">Pistacia atlantica</name>
    <dbReference type="NCBI Taxonomy" id="434234"/>
    <lineage>
        <taxon>Eukaryota</taxon>
        <taxon>Viridiplantae</taxon>
        <taxon>Streptophyta</taxon>
        <taxon>Embryophyta</taxon>
        <taxon>Tracheophyta</taxon>
        <taxon>Spermatophyta</taxon>
        <taxon>Magnoliopsida</taxon>
        <taxon>eudicotyledons</taxon>
        <taxon>Gunneridae</taxon>
        <taxon>Pentapetalae</taxon>
        <taxon>rosids</taxon>
        <taxon>malvids</taxon>
        <taxon>Sapindales</taxon>
        <taxon>Anacardiaceae</taxon>
        <taxon>Pistacia</taxon>
    </lineage>
</organism>
<dbReference type="EMBL" id="CM047908">
    <property type="protein sequence ID" value="KAJ0080754.1"/>
    <property type="molecule type" value="Genomic_DNA"/>
</dbReference>